<dbReference type="Pfam" id="PF00135">
    <property type="entry name" value="COesterase"/>
    <property type="match status" value="1"/>
</dbReference>
<organism evidence="4 5">
    <name type="scientific">Mycena venus</name>
    <dbReference type="NCBI Taxonomy" id="2733690"/>
    <lineage>
        <taxon>Eukaryota</taxon>
        <taxon>Fungi</taxon>
        <taxon>Dikarya</taxon>
        <taxon>Basidiomycota</taxon>
        <taxon>Agaricomycotina</taxon>
        <taxon>Agaricomycetes</taxon>
        <taxon>Agaricomycetidae</taxon>
        <taxon>Agaricales</taxon>
        <taxon>Marasmiineae</taxon>
        <taxon>Mycenaceae</taxon>
        <taxon>Mycena</taxon>
    </lineage>
</organism>
<name>A0A8H6XQN8_9AGAR</name>
<accession>A0A8H6XQN8</accession>
<sequence>MDQRVALEWVRDNIASFGGDPAKITEWGQSAGAMSADYHSFAYYSDPIARGYFMQSGDVFLGPAAGFVVDDPAHTSFSFMAAHFGCASDSKDDGAAELDCMRCIPFDMIENFIGQ</sequence>
<dbReference type="Gene3D" id="3.40.50.1820">
    <property type="entry name" value="alpha/beta hydrolase"/>
    <property type="match status" value="1"/>
</dbReference>
<comment type="caution">
    <text evidence="4">The sequence shown here is derived from an EMBL/GenBank/DDBJ whole genome shotgun (WGS) entry which is preliminary data.</text>
</comment>
<dbReference type="EMBL" id="JACAZI010000014">
    <property type="protein sequence ID" value="KAF7344752.1"/>
    <property type="molecule type" value="Genomic_DNA"/>
</dbReference>
<gene>
    <name evidence="4" type="ORF">MVEN_01635900</name>
</gene>
<evidence type="ECO:0000259" key="3">
    <source>
        <dbReference type="Pfam" id="PF00135"/>
    </source>
</evidence>
<dbReference type="GO" id="GO:0052689">
    <property type="term" value="F:carboxylic ester hydrolase activity"/>
    <property type="evidence" value="ECO:0007669"/>
    <property type="project" value="TreeGrafter"/>
</dbReference>
<keyword evidence="5" id="KW-1185">Reference proteome</keyword>
<dbReference type="InterPro" id="IPR002018">
    <property type="entry name" value="CarbesteraseB"/>
</dbReference>
<dbReference type="PANTHER" id="PTHR43918:SF4">
    <property type="entry name" value="CARBOXYLIC ESTER HYDROLASE"/>
    <property type="match status" value="1"/>
</dbReference>
<dbReference type="SUPFAM" id="SSF53474">
    <property type="entry name" value="alpha/beta-Hydrolases"/>
    <property type="match status" value="1"/>
</dbReference>
<evidence type="ECO:0000256" key="2">
    <source>
        <dbReference type="ARBA" id="ARBA00022801"/>
    </source>
</evidence>
<reference evidence="4" key="1">
    <citation type="submission" date="2020-05" db="EMBL/GenBank/DDBJ databases">
        <title>Mycena genomes resolve the evolution of fungal bioluminescence.</title>
        <authorList>
            <person name="Tsai I.J."/>
        </authorList>
    </citation>
    <scope>NUCLEOTIDE SEQUENCE</scope>
    <source>
        <strain evidence="4">CCC161011</strain>
    </source>
</reference>
<dbReference type="InterPro" id="IPR029058">
    <property type="entry name" value="AB_hydrolase_fold"/>
</dbReference>
<dbReference type="OrthoDB" id="408631at2759"/>
<evidence type="ECO:0000313" key="5">
    <source>
        <dbReference type="Proteomes" id="UP000620124"/>
    </source>
</evidence>
<comment type="similarity">
    <text evidence="1">Belongs to the type-B carboxylesterase/lipase family.</text>
</comment>
<dbReference type="InterPro" id="IPR050654">
    <property type="entry name" value="AChE-related_enzymes"/>
</dbReference>
<dbReference type="PANTHER" id="PTHR43918">
    <property type="entry name" value="ACETYLCHOLINESTERASE"/>
    <property type="match status" value="1"/>
</dbReference>
<dbReference type="Proteomes" id="UP000620124">
    <property type="component" value="Unassembled WGS sequence"/>
</dbReference>
<proteinExistence type="inferred from homology"/>
<keyword evidence="2 4" id="KW-0378">Hydrolase</keyword>
<protein>
    <submittedName>
        <fullName evidence="4">Alpha/Beta hydrolase protein</fullName>
    </submittedName>
</protein>
<evidence type="ECO:0000313" key="4">
    <source>
        <dbReference type="EMBL" id="KAF7344752.1"/>
    </source>
</evidence>
<dbReference type="AlphaFoldDB" id="A0A8H6XQN8"/>
<feature type="domain" description="Carboxylesterase type B" evidence="3">
    <location>
        <begin position="1"/>
        <end position="109"/>
    </location>
</feature>
<evidence type="ECO:0000256" key="1">
    <source>
        <dbReference type="ARBA" id="ARBA00005964"/>
    </source>
</evidence>